<name>A0ACB0K6P7_TRIPR</name>
<keyword evidence="2" id="KW-1185">Reference proteome</keyword>
<protein>
    <submittedName>
        <fullName evidence="1">Uncharacterized protein</fullName>
    </submittedName>
</protein>
<proteinExistence type="predicted"/>
<dbReference type="Proteomes" id="UP001177021">
    <property type="component" value="Unassembled WGS sequence"/>
</dbReference>
<reference evidence="1" key="1">
    <citation type="submission" date="2023-10" db="EMBL/GenBank/DDBJ databases">
        <authorList>
            <person name="Rodriguez Cubillos JULIANA M."/>
            <person name="De Vega J."/>
        </authorList>
    </citation>
    <scope>NUCLEOTIDE SEQUENCE</scope>
</reference>
<evidence type="ECO:0000313" key="1">
    <source>
        <dbReference type="EMBL" id="CAJ2652999.1"/>
    </source>
</evidence>
<gene>
    <name evidence="1" type="ORF">MILVUS5_LOCUS20405</name>
</gene>
<evidence type="ECO:0000313" key="2">
    <source>
        <dbReference type="Proteomes" id="UP001177021"/>
    </source>
</evidence>
<comment type="caution">
    <text evidence="1">The sequence shown here is derived from an EMBL/GenBank/DDBJ whole genome shotgun (WGS) entry which is preliminary data.</text>
</comment>
<dbReference type="EMBL" id="CASHSV030000206">
    <property type="protein sequence ID" value="CAJ2652999.1"/>
    <property type="molecule type" value="Genomic_DNA"/>
</dbReference>
<organism evidence="1 2">
    <name type="scientific">Trifolium pratense</name>
    <name type="common">Red clover</name>
    <dbReference type="NCBI Taxonomy" id="57577"/>
    <lineage>
        <taxon>Eukaryota</taxon>
        <taxon>Viridiplantae</taxon>
        <taxon>Streptophyta</taxon>
        <taxon>Embryophyta</taxon>
        <taxon>Tracheophyta</taxon>
        <taxon>Spermatophyta</taxon>
        <taxon>Magnoliopsida</taxon>
        <taxon>eudicotyledons</taxon>
        <taxon>Gunneridae</taxon>
        <taxon>Pentapetalae</taxon>
        <taxon>rosids</taxon>
        <taxon>fabids</taxon>
        <taxon>Fabales</taxon>
        <taxon>Fabaceae</taxon>
        <taxon>Papilionoideae</taxon>
        <taxon>50 kb inversion clade</taxon>
        <taxon>NPAAA clade</taxon>
        <taxon>Hologalegina</taxon>
        <taxon>IRL clade</taxon>
        <taxon>Trifolieae</taxon>
        <taxon>Trifolium</taxon>
    </lineage>
</organism>
<sequence>MACSYDGPSLEHIPLSQRRKFAHSDSTDSHSQNHSRIPFSSTPPLHATVKNEHDDSNSQVTYSKVQNDAIGVEKTSVNTSSLRPSSAVCDVPVTTKVEDSEILLSNVDNGGNGNTSFQLDFPATKVKEEIYESIDELDHVVLIERQRMLLARRLAGLPSPAFEANSEGLTKKILEQNVEKVNGEFFSVDGKITVARDQCYDTPEGSNTSLSELPHEATLGSSLSTEHASSKSRRPVVSACPQEHNQIVKSEEMIMHFDSHEEQGVMPIDNNEPSSSGCPTSVKIKDEPWDNSEIHNVNEDAMGNISIKQEVQNDFINEDAMGYISIKQEVHNDFNDDQVEHMSLADRLNFLTSRENSSLNIPMSCSYLKKTKPSSSVSSFNFSESAEPSHIKRARKRKKTATNSVQTALEEDAPGLLEVLVDKGVLVDDIKLYGETVNDEALDESFCEDSFSELEAVMTKIFSQRQSFIKFPVIRAGKGSRVSYCLACLISLVEQTRYLKLQKWPVEWGWCRDIQSFIFVFPRHNRIVLERPEYGYATYFFELVASLPVEWQIKRLVVAMKLTTCSRISIIENKELSVGEDLAEGEAKVLMEYGWTPNTGLGTMLNYRDRVVHDRKNTDTSEWRTKIGKLLIDGYVGGTILMSNIPKSVANYRCAQIPNIDYYSDE</sequence>
<accession>A0ACB0K6P7</accession>